<dbReference type="SMART" id="SM00220">
    <property type="entry name" value="S_TKc"/>
    <property type="match status" value="1"/>
</dbReference>
<sequence length="456" mass="50945">MSQRDTRLIGGIYRIGQTISSGGMLSIYTAYNRISNDVVGLYVITFAPTMQIGAVQPLLQALEPRRSLQSPHVLRIYNWGIDGNRAYIATDPPRGVTLQHIIDTENIDIPRAIELTRQMTIGVKLLHEKGISGLDLRPQLITVDSVNVTDRVQIDDIGLRSLLHSFGYVHSQQNSDLGYLNPRYAPPEYINGGKIGSWSDVYQLGLLLFELITGRLPFVGRTPAETGIMQSNNSVPRMIQFTHETPEAVQLLVDCALAKDPVHRFANAGALLTALEALPIPTNQPTTESSRPTSGVLGSSFTHEMTSIEEMMTPRTILHEEHTSSTQTSNSTAAAYDVYAYLSFENEEQATPQRIPLLQKNIIVGRTDPKRGYTPDIDLTDFDPKMTVSRQHARIRFEETFFYIEDLKSRNKTRLGELALTPFKAELLQHGDVLHFGSVHIRFEIPGMAQPPVFHE</sequence>
<feature type="domain" description="FHA" evidence="6">
    <location>
        <begin position="362"/>
        <end position="420"/>
    </location>
</feature>
<dbReference type="PANTHER" id="PTHR43289:SF6">
    <property type="entry name" value="SERINE_THREONINE-PROTEIN KINASE NEKL-3"/>
    <property type="match status" value="1"/>
</dbReference>
<evidence type="ECO:0000256" key="1">
    <source>
        <dbReference type="ARBA" id="ARBA00012513"/>
    </source>
</evidence>
<dbReference type="Gene3D" id="3.30.200.20">
    <property type="entry name" value="Phosphorylase Kinase, domain 1"/>
    <property type="match status" value="1"/>
</dbReference>
<dbReference type="InterPro" id="IPR008984">
    <property type="entry name" value="SMAD_FHA_dom_sf"/>
</dbReference>
<dbReference type="EC" id="2.7.11.1" evidence="1"/>
<keyword evidence="3" id="KW-0547">Nucleotide-binding</keyword>
<evidence type="ECO:0000259" key="7">
    <source>
        <dbReference type="PROSITE" id="PS50011"/>
    </source>
</evidence>
<dbReference type="EMBL" id="BNJK01000001">
    <property type="protein sequence ID" value="GHO96817.1"/>
    <property type="molecule type" value="Genomic_DNA"/>
</dbReference>
<dbReference type="CDD" id="cd00060">
    <property type="entry name" value="FHA"/>
    <property type="match status" value="1"/>
</dbReference>
<protein>
    <recommendedName>
        <fullName evidence="1">non-specific serine/threonine protein kinase</fullName>
        <ecNumber evidence="1">2.7.11.1</ecNumber>
    </recommendedName>
</protein>
<dbReference type="InterPro" id="IPR011009">
    <property type="entry name" value="Kinase-like_dom_sf"/>
</dbReference>
<name>A0A8J3N396_9CHLR</name>
<dbReference type="InterPro" id="IPR000719">
    <property type="entry name" value="Prot_kinase_dom"/>
</dbReference>
<dbReference type="PROSITE" id="PS50006">
    <property type="entry name" value="FHA_DOMAIN"/>
    <property type="match status" value="1"/>
</dbReference>
<gene>
    <name evidence="8" type="ORF">KSF_068650</name>
</gene>
<dbReference type="GO" id="GO:0004674">
    <property type="term" value="F:protein serine/threonine kinase activity"/>
    <property type="evidence" value="ECO:0007669"/>
    <property type="project" value="UniProtKB-EC"/>
</dbReference>
<evidence type="ECO:0000313" key="8">
    <source>
        <dbReference type="EMBL" id="GHO96817.1"/>
    </source>
</evidence>
<keyword evidence="5" id="KW-0067">ATP-binding</keyword>
<accession>A0A8J3N396</accession>
<dbReference type="PANTHER" id="PTHR43289">
    <property type="entry name" value="MITOGEN-ACTIVATED PROTEIN KINASE KINASE KINASE 20-RELATED"/>
    <property type="match status" value="1"/>
</dbReference>
<keyword evidence="4" id="KW-0418">Kinase</keyword>
<evidence type="ECO:0000313" key="9">
    <source>
        <dbReference type="Proteomes" id="UP000597444"/>
    </source>
</evidence>
<keyword evidence="9" id="KW-1185">Reference proteome</keyword>
<evidence type="ECO:0000256" key="4">
    <source>
        <dbReference type="ARBA" id="ARBA00022777"/>
    </source>
</evidence>
<feature type="domain" description="Protein kinase" evidence="7">
    <location>
        <begin position="13"/>
        <end position="278"/>
    </location>
</feature>
<dbReference type="Proteomes" id="UP000597444">
    <property type="component" value="Unassembled WGS sequence"/>
</dbReference>
<evidence type="ECO:0000256" key="5">
    <source>
        <dbReference type="ARBA" id="ARBA00022840"/>
    </source>
</evidence>
<dbReference type="SUPFAM" id="SSF56112">
    <property type="entry name" value="Protein kinase-like (PK-like)"/>
    <property type="match status" value="1"/>
</dbReference>
<keyword evidence="2" id="KW-0808">Transferase</keyword>
<dbReference type="RefSeq" id="WP_236065046.1">
    <property type="nucleotide sequence ID" value="NZ_BNJK01000001.1"/>
</dbReference>
<dbReference type="GO" id="GO:0005524">
    <property type="term" value="F:ATP binding"/>
    <property type="evidence" value="ECO:0007669"/>
    <property type="project" value="UniProtKB-KW"/>
</dbReference>
<dbReference type="SUPFAM" id="SSF49879">
    <property type="entry name" value="SMAD/FHA domain"/>
    <property type="match status" value="1"/>
</dbReference>
<dbReference type="SMART" id="SM00240">
    <property type="entry name" value="FHA"/>
    <property type="match status" value="1"/>
</dbReference>
<dbReference type="Gene3D" id="2.60.200.20">
    <property type="match status" value="1"/>
</dbReference>
<dbReference type="InterPro" id="IPR000253">
    <property type="entry name" value="FHA_dom"/>
</dbReference>
<dbReference type="AlphaFoldDB" id="A0A8J3N396"/>
<proteinExistence type="predicted"/>
<comment type="caution">
    <text evidence="8">The sequence shown here is derived from an EMBL/GenBank/DDBJ whole genome shotgun (WGS) entry which is preliminary data.</text>
</comment>
<dbReference type="Pfam" id="PF00069">
    <property type="entry name" value="Pkinase"/>
    <property type="match status" value="1"/>
</dbReference>
<reference evidence="8" key="1">
    <citation type="submission" date="2020-10" db="EMBL/GenBank/DDBJ databases">
        <title>Taxonomic study of unclassified bacteria belonging to the class Ktedonobacteria.</title>
        <authorList>
            <person name="Yabe S."/>
            <person name="Wang C.M."/>
            <person name="Zheng Y."/>
            <person name="Sakai Y."/>
            <person name="Cavaletti L."/>
            <person name="Monciardini P."/>
            <person name="Donadio S."/>
        </authorList>
    </citation>
    <scope>NUCLEOTIDE SEQUENCE</scope>
    <source>
        <strain evidence="8">ID150040</strain>
    </source>
</reference>
<dbReference type="Pfam" id="PF00498">
    <property type="entry name" value="FHA"/>
    <property type="match status" value="1"/>
</dbReference>
<dbReference type="Gene3D" id="1.10.510.10">
    <property type="entry name" value="Transferase(Phosphotransferase) domain 1"/>
    <property type="match status" value="1"/>
</dbReference>
<dbReference type="CDD" id="cd14014">
    <property type="entry name" value="STKc_PknB_like"/>
    <property type="match status" value="1"/>
</dbReference>
<evidence type="ECO:0000256" key="2">
    <source>
        <dbReference type="ARBA" id="ARBA00022679"/>
    </source>
</evidence>
<dbReference type="PROSITE" id="PS50011">
    <property type="entry name" value="PROTEIN_KINASE_DOM"/>
    <property type="match status" value="1"/>
</dbReference>
<evidence type="ECO:0000259" key="6">
    <source>
        <dbReference type="PROSITE" id="PS50006"/>
    </source>
</evidence>
<organism evidence="8 9">
    <name type="scientific">Reticulibacter mediterranei</name>
    <dbReference type="NCBI Taxonomy" id="2778369"/>
    <lineage>
        <taxon>Bacteria</taxon>
        <taxon>Bacillati</taxon>
        <taxon>Chloroflexota</taxon>
        <taxon>Ktedonobacteria</taxon>
        <taxon>Ktedonobacterales</taxon>
        <taxon>Reticulibacteraceae</taxon>
        <taxon>Reticulibacter</taxon>
    </lineage>
</organism>
<evidence type="ECO:0000256" key="3">
    <source>
        <dbReference type="ARBA" id="ARBA00022741"/>
    </source>
</evidence>